<reference evidence="2" key="1">
    <citation type="journal article" date="2022" name="bioRxiv">
        <title>Sequencing and chromosome-scale assembly of the giantPleurodeles waltlgenome.</title>
        <authorList>
            <person name="Brown T."/>
            <person name="Elewa A."/>
            <person name="Iarovenko S."/>
            <person name="Subramanian E."/>
            <person name="Araus A.J."/>
            <person name="Petzold A."/>
            <person name="Susuki M."/>
            <person name="Suzuki K.-i.T."/>
            <person name="Hayashi T."/>
            <person name="Toyoda A."/>
            <person name="Oliveira C."/>
            <person name="Osipova E."/>
            <person name="Leigh N.D."/>
            <person name="Simon A."/>
            <person name="Yun M.H."/>
        </authorList>
    </citation>
    <scope>NUCLEOTIDE SEQUENCE</scope>
    <source>
        <strain evidence="2">20211129_DDA</strain>
        <tissue evidence="2">Liver</tissue>
    </source>
</reference>
<protein>
    <submittedName>
        <fullName evidence="2">Uncharacterized protein</fullName>
    </submittedName>
</protein>
<name>A0AAV7PMR2_PLEWA</name>
<dbReference type="AlphaFoldDB" id="A0AAV7PMR2"/>
<evidence type="ECO:0000313" key="2">
    <source>
        <dbReference type="EMBL" id="KAJ1126710.1"/>
    </source>
</evidence>
<accession>A0AAV7PMR2</accession>
<evidence type="ECO:0000313" key="3">
    <source>
        <dbReference type="Proteomes" id="UP001066276"/>
    </source>
</evidence>
<feature type="region of interest" description="Disordered" evidence="1">
    <location>
        <begin position="1"/>
        <end position="21"/>
    </location>
</feature>
<evidence type="ECO:0000256" key="1">
    <source>
        <dbReference type="SAM" id="MobiDB-lite"/>
    </source>
</evidence>
<dbReference type="EMBL" id="JANPWB010000011">
    <property type="protein sequence ID" value="KAJ1126710.1"/>
    <property type="molecule type" value="Genomic_DNA"/>
</dbReference>
<keyword evidence="3" id="KW-1185">Reference proteome</keyword>
<organism evidence="2 3">
    <name type="scientific">Pleurodeles waltl</name>
    <name type="common">Iberian ribbed newt</name>
    <dbReference type="NCBI Taxonomy" id="8319"/>
    <lineage>
        <taxon>Eukaryota</taxon>
        <taxon>Metazoa</taxon>
        <taxon>Chordata</taxon>
        <taxon>Craniata</taxon>
        <taxon>Vertebrata</taxon>
        <taxon>Euteleostomi</taxon>
        <taxon>Amphibia</taxon>
        <taxon>Batrachia</taxon>
        <taxon>Caudata</taxon>
        <taxon>Salamandroidea</taxon>
        <taxon>Salamandridae</taxon>
        <taxon>Pleurodelinae</taxon>
        <taxon>Pleurodeles</taxon>
    </lineage>
</organism>
<feature type="compositionally biased region" description="Basic and acidic residues" evidence="1">
    <location>
        <begin position="11"/>
        <end position="21"/>
    </location>
</feature>
<sequence length="117" mass="13877">MTRQRKRRAHKPTDKESRKERVDLLRSLRNQECISDTEHDPKVLGTQVEKNDRLISEHIDIHRYKIMVACIYGPNERQEGFLRKAIRQVLTTKDTDTGIGERVRRKQNISSECHVKR</sequence>
<gene>
    <name evidence="2" type="ORF">NDU88_005116</name>
</gene>
<comment type="caution">
    <text evidence="2">The sequence shown here is derived from an EMBL/GenBank/DDBJ whole genome shotgun (WGS) entry which is preliminary data.</text>
</comment>
<dbReference type="Proteomes" id="UP001066276">
    <property type="component" value="Chromosome 7"/>
</dbReference>
<feature type="compositionally biased region" description="Basic residues" evidence="1">
    <location>
        <begin position="1"/>
        <end position="10"/>
    </location>
</feature>
<proteinExistence type="predicted"/>